<dbReference type="InterPro" id="IPR000172">
    <property type="entry name" value="GMC_OxRdtase_N"/>
</dbReference>
<comment type="similarity">
    <text evidence="1">Belongs to the GMC oxidoreductase family.</text>
</comment>
<organism evidence="4 5">
    <name type="scientific">Halomonas stenophila</name>
    <dbReference type="NCBI Taxonomy" id="795312"/>
    <lineage>
        <taxon>Bacteria</taxon>
        <taxon>Pseudomonadati</taxon>
        <taxon>Pseudomonadota</taxon>
        <taxon>Gammaproteobacteria</taxon>
        <taxon>Oceanospirillales</taxon>
        <taxon>Halomonadaceae</taxon>
        <taxon>Halomonas</taxon>
    </lineage>
</organism>
<evidence type="ECO:0000259" key="3">
    <source>
        <dbReference type="PROSITE" id="PS00624"/>
    </source>
</evidence>
<dbReference type="GO" id="GO:0008812">
    <property type="term" value="F:choline dehydrogenase activity"/>
    <property type="evidence" value="ECO:0007669"/>
    <property type="project" value="UniProtKB-EC"/>
</dbReference>
<keyword evidence="5" id="KW-1185">Reference proteome</keyword>
<dbReference type="RefSeq" id="WP_183385511.1">
    <property type="nucleotide sequence ID" value="NZ_JACHXR010000022.1"/>
</dbReference>
<sequence length="620" mass="70668">MSEYDYIVVGSGAGGGGLAANLAEAGYTVLLLEAGGNPDTYNYEVPAFHANASEARDMSWEFFVRHYENQEQQRRDDKFDEPHDGIFYPRAGTLGGCTAHNALFLVYPANSDWNRIADITGDKSWRAWRMRRYFERLEDCRYRPVWRFLYKIFPFLSVTRHGFRGWLGTEEADVKLALKDDALFKILKKAALRQVFGWHWLRLLNVRYWLARLTTLLFTAGDPNTWWTVSWRLEGLRICPLTRLKGRRNGARERVLQARAADPERLTIQLHALVTRVLFDDDNRATGVEYLQGESLYRADSRAGQAAAGERRQVRARREVILCGGAFNTPQLLQLSGIGPRELLEEHGIPVRMDLPGVGFNLQDRYEITLVQRMKRPFRMLAEATMAPPTEGEAPDPPLREWLNDKESIYSTNGCVMSIIKRSDPALKDPDLYIFGLVTDFRGYYPNYSQRIRDAKDCFTWAVLKGHTGNRAGRVTIRSADPRDTPHIDFRYFEEDEHEDLEAVVRGFQTARSLADSYRHLVSEELYPGPDVKTPEEIRRYIRDNTWGHHASCTCKIGADDDPMAVLDSSFRVRGTQGLRVVDASVFPRIPGLFIVSAVYMIAEKASDVILGDAQRGGTP</sequence>
<dbReference type="Pfam" id="PF00732">
    <property type="entry name" value="GMC_oxred_N"/>
    <property type="match status" value="1"/>
</dbReference>
<dbReference type="InterPro" id="IPR007867">
    <property type="entry name" value="GMC_OxRtase_C"/>
</dbReference>
<name>A0A7W5N399_9GAMM</name>
<dbReference type="GO" id="GO:0050660">
    <property type="term" value="F:flavin adenine dinucleotide binding"/>
    <property type="evidence" value="ECO:0007669"/>
    <property type="project" value="InterPro"/>
</dbReference>
<gene>
    <name evidence="4" type="ORF">FHR97_003991</name>
</gene>
<dbReference type="Gene3D" id="3.30.560.10">
    <property type="entry name" value="Glucose Oxidase, domain 3"/>
    <property type="match status" value="2"/>
</dbReference>
<dbReference type="EMBL" id="JACHXR010000022">
    <property type="protein sequence ID" value="MBB3233108.1"/>
    <property type="molecule type" value="Genomic_DNA"/>
</dbReference>
<comment type="cofactor">
    <cofactor evidence="2">
        <name>FAD</name>
        <dbReference type="ChEBI" id="CHEBI:57692"/>
    </cofactor>
</comment>
<dbReference type="AlphaFoldDB" id="A0A7W5N399"/>
<evidence type="ECO:0000256" key="2">
    <source>
        <dbReference type="PIRSR" id="PIRSR000137-2"/>
    </source>
</evidence>
<feature type="binding site" evidence="2">
    <location>
        <position position="274"/>
    </location>
    <ligand>
        <name>FAD</name>
        <dbReference type="ChEBI" id="CHEBI:57692"/>
    </ligand>
</feature>
<dbReference type="PANTHER" id="PTHR11552">
    <property type="entry name" value="GLUCOSE-METHANOL-CHOLINE GMC OXIDOREDUCTASE"/>
    <property type="match status" value="1"/>
</dbReference>
<dbReference type="PROSITE" id="PS00624">
    <property type="entry name" value="GMC_OXRED_2"/>
    <property type="match status" value="1"/>
</dbReference>
<proteinExistence type="inferred from homology"/>
<protein>
    <submittedName>
        <fullName evidence="4">Choline dehydrogenase</fullName>
        <ecNumber evidence="4">1.1.99.1</ecNumber>
    </submittedName>
</protein>
<dbReference type="InterPro" id="IPR012132">
    <property type="entry name" value="GMC_OxRdtase"/>
</dbReference>
<feature type="domain" description="Glucose-methanol-choline oxidoreductase N-terminal" evidence="3">
    <location>
        <begin position="325"/>
        <end position="339"/>
    </location>
</feature>
<accession>A0A7W5N399</accession>
<evidence type="ECO:0000256" key="1">
    <source>
        <dbReference type="ARBA" id="ARBA00010790"/>
    </source>
</evidence>
<dbReference type="Pfam" id="PF05199">
    <property type="entry name" value="GMC_oxred_C"/>
    <property type="match status" value="1"/>
</dbReference>
<evidence type="ECO:0000313" key="4">
    <source>
        <dbReference type="EMBL" id="MBB3233108.1"/>
    </source>
</evidence>
<dbReference type="SUPFAM" id="SSF51905">
    <property type="entry name" value="FAD/NAD(P)-binding domain"/>
    <property type="match status" value="1"/>
</dbReference>
<dbReference type="Gene3D" id="3.50.50.60">
    <property type="entry name" value="FAD/NAD(P)-binding domain"/>
    <property type="match status" value="2"/>
</dbReference>
<dbReference type="EC" id="1.1.99.1" evidence="4"/>
<keyword evidence="2" id="KW-0285">Flavoprotein</keyword>
<dbReference type="PANTHER" id="PTHR11552:SF213">
    <property type="entry name" value="DEHYDROGENASE, PUTATIVE-RELATED"/>
    <property type="match status" value="1"/>
</dbReference>
<keyword evidence="4" id="KW-0560">Oxidoreductase</keyword>
<evidence type="ECO:0000313" key="5">
    <source>
        <dbReference type="Proteomes" id="UP000518892"/>
    </source>
</evidence>
<reference evidence="4 5" key="1">
    <citation type="submission" date="2020-08" db="EMBL/GenBank/DDBJ databases">
        <title>Genomic Encyclopedia of Type Strains, Phase III (KMG-III): the genomes of soil and plant-associated and newly described type strains.</title>
        <authorList>
            <person name="Whitman W."/>
        </authorList>
    </citation>
    <scope>NUCLEOTIDE SEQUENCE [LARGE SCALE GENOMIC DNA]</scope>
    <source>
        <strain evidence="4 5">CECT 7744</strain>
    </source>
</reference>
<keyword evidence="2" id="KW-0274">FAD</keyword>
<dbReference type="SUPFAM" id="SSF54373">
    <property type="entry name" value="FAD-linked reductases, C-terminal domain"/>
    <property type="match status" value="1"/>
</dbReference>
<dbReference type="InterPro" id="IPR036188">
    <property type="entry name" value="FAD/NAD-bd_sf"/>
</dbReference>
<comment type="caution">
    <text evidence="4">The sequence shown here is derived from an EMBL/GenBank/DDBJ whole genome shotgun (WGS) entry which is preliminary data.</text>
</comment>
<dbReference type="PIRSF" id="PIRSF000137">
    <property type="entry name" value="Alcohol_oxidase"/>
    <property type="match status" value="1"/>
</dbReference>
<dbReference type="Proteomes" id="UP000518892">
    <property type="component" value="Unassembled WGS sequence"/>
</dbReference>